<dbReference type="GO" id="GO:0003697">
    <property type="term" value="F:single-stranded DNA binding"/>
    <property type="evidence" value="ECO:0007669"/>
    <property type="project" value="TreeGrafter"/>
</dbReference>
<dbReference type="STRING" id="905079.L1JFX5"/>
<dbReference type="PANTHER" id="PTHR12135">
    <property type="entry name" value="DNA REPAIR PROTEIN XP-C / RAD4"/>
    <property type="match status" value="1"/>
</dbReference>
<feature type="domain" description="Rad4 beta-hairpin" evidence="9">
    <location>
        <begin position="392"/>
        <end position="449"/>
    </location>
</feature>
<dbReference type="InterPro" id="IPR042488">
    <property type="entry name" value="Rad4_BHD3_sf"/>
</dbReference>
<evidence type="ECO:0000256" key="7">
    <source>
        <dbReference type="SAM" id="MobiDB-lite"/>
    </source>
</evidence>
<name>L1JFX5_GUITC</name>
<dbReference type="GO" id="GO:0000111">
    <property type="term" value="C:nucleotide-excision repair factor 2 complex"/>
    <property type="evidence" value="ECO:0007669"/>
    <property type="project" value="TreeGrafter"/>
</dbReference>
<dbReference type="GO" id="GO:0006289">
    <property type="term" value="P:nucleotide-excision repair"/>
    <property type="evidence" value="ECO:0007669"/>
    <property type="project" value="InterPro"/>
</dbReference>
<feature type="coiled-coil region" evidence="6">
    <location>
        <begin position="659"/>
        <end position="686"/>
    </location>
</feature>
<accession>L1JFX5</accession>
<dbReference type="InterPro" id="IPR004583">
    <property type="entry name" value="DNA_repair_Rad4"/>
</dbReference>
<dbReference type="PaxDb" id="55529-EKX47391"/>
<feature type="region of interest" description="Disordered" evidence="7">
    <location>
        <begin position="207"/>
        <end position="226"/>
    </location>
</feature>
<evidence type="ECO:0000313" key="12">
    <source>
        <dbReference type="EMBL" id="EKX47391.1"/>
    </source>
</evidence>
<reference evidence="14" key="2">
    <citation type="submission" date="2012-11" db="EMBL/GenBank/DDBJ databases">
        <authorList>
            <person name="Kuo A."/>
            <person name="Curtis B.A."/>
            <person name="Tanifuji G."/>
            <person name="Burki F."/>
            <person name="Gruber A."/>
            <person name="Irimia M."/>
            <person name="Maruyama S."/>
            <person name="Arias M.C."/>
            <person name="Ball S.G."/>
            <person name="Gile G.H."/>
            <person name="Hirakawa Y."/>
            <person name="Hopkins J.F."/>
            <person name="Rensing S.A."/>
            <person name="Schmutz J."/>
            <person name="Symeonidi A."/>
            <person name="Elias M."/>
            <person name="Eveleigh R.J."/>
            <person name="Herman E.K."/>
            <person name="Klute M.J."/>
            <person name="Nakayama T."/>
            <person name="Obornik M."/>
            <person name="Reyes-Prieto A."/>
            <person name="Armbrust E.V."/>
            <person name="Aves S.J."/>
            <person name="Beiko R.G."/>
            <person name="Coutinho P."/>
            <person name="Dacks J.B."/>
            <person name="Durnford D.G."/>
            <person name="Fast N.M."/>
            <person name="Green B.R."/>
            <person name="Grisdale C."/>
            <person name="Hempe F."/>
            <person name="Henrissat B."/>
            <person name="Hoppner M.P."/>
            <person name="Ishida K.-I."/>
            <person name="Kim E."/>
            <person name="Koreny L."/>
            <person name="Kroth P.G."/>
            <person name="Liu Y."/>
            <person name="Malik S.-B."/>
            <person name="Maier U.G."/>
            <person name="McRose D."/>
            <person name="Mock T."/>
            <person name="Neilson J.A."/>
            <person name="Onodera N.T."/>
            <person name="Poole A.M."/>
            <person name="Pritham E.J."/>
            <person name="Richards T.A."/>
            <person name="Rocap G."/>
            <person name="Roy S.W."/>
            <person name="Sarai C."/>
            <person name="Schaack S."/>
            <person name="Shirato S."/>
            <person name="Slamovits C.H."/>
            <person name="Spencer D.F."/>
            <person name="Suzuki S."/>
            <person name="Worden A.Z."/>
            <person name="Zauner S."/>
            <person name="Barry K."/>
            <person name="Bell C."/>
            <person name="Bharti A.K."/>
            <person name="Crow J.A."/>
            <person name="Grimwood J."/>
            <person name="Kramer R."/>
            <person name="Lindquist E."/>
            <person name="Lucas S."/>
            <person name="Salamov A."/>
            <person name="McFadden G.I."/>
            <person name="Lane C.E."/>
            <person name="Keeling P.J."/>
            <person name="Gray M.W."/>
            <person name="Grigoriev I.V."/>
            <person name="Archibald J.M."/>
        </authorList>
    </citation>
    <scope>NUCLEOTIDE SEQUENCE</scope>
    <source>
        <strain evidence="14">CCMP2712</strain>
    </source>
</reference>
<dbReference type="EnsemblProtists" id="EKX47391">
    <property type="protein sequence ID" value="EKX47391"/>
    <property type="gene ID" value="GUITHDRAFT_137564"/>
</dbReference>
<keyword evidence="4" id="KW-0234">DNA repair</keyword>
<dbReference type="Gene3D" id="3.30.70.2460">
    <property type="entry name" value="Rad4, beta-hairpin domain BHD3"/>
    <property type="match status" value="1"/>
</dbReference>
<keyword evidence="8" id="KW-0732">Signal</keyword>
<feature type="signal peptide" evidence="8">
    <location>
        <begin position="1"/>
        <end position="29"/>
    </location>
</feature>
<dbReference type="SUPFAM" id="SSF54001">
    <property type="entry name" value="Cysteine proteinases"/>
    <property type="match status" value="1"/>
</dbReference>
<comment type="similarity">
    <text evidence="2">Belongs to the XPC family.</text>
</comment>
<dbReference type="GO" id="GO:0003684">
    <property type="term" value="F:damaged DNA binding"/>
    <property type="evidence" value="ECO:0007669"/>
    <property type="project" value="InterPro"/>
</dbReference>
<evidence type="ECO:0000256" key="1">
    <source>
        <dbReference type="ARBA" id="ARBA00004123"/>
    </source>
</evidence>
<evidence type="ECO:0000259" key="11">
    <source>
        <dbReference type="SMART" id="SM01032"/>
    </source>
</evidence>
<keyword evidence="14" id="KW-1185">Reference proteome</keyword>
<evidence type="ECO:0000256" key="6">
    <source>
        <dbReference type="SAM" id="Coils"/>
    </source>
</evidence>
<dbReference type="HOGENOM" id="CLU_358816_0_0_1"/>
<dbReference type="InterPro" id="IPR038765">
    <property type="entry name" value="Papain-like_cys_pep_sf"/>
</dbReference>
<dbReference type="AlphaFoldDB" id="L1JFX5"/>
<evidence type="ECO:0000313" key="14">
    <source>
        <dbReference type="Proteomes" id="UP000011087"/>
    </source>
</evidence>
<dbReference type="GeneID" id="17303977"/>
<reference evidence="13" key="3">
    <citation type="submission" date="2016-03" db="UniProtKB">
        <authorList>
            <consortium name="EnsemblProtists"/>
        </authorList>
    </citation>
    <scope>IDENTIFICATION</scope>
</reference>
<dbReference type="PANTHER" id="PTHR12135:SF0">
    <property type="entry name" value="DNA REPAIR PROTEIN COMPLEMENTING XP-C CELLS"/>
    <property type="match status" value="1"/>
</dbReference>
<evidence type="ECO:0000256" key="3">
    <source>
        <dbReference type="ARBA" id="ARBA00022763"/>
    </source>
</evidence>
<dbReference type="SMART" id="SM01031">
    <property type="entry name" value="BHD_2"/>
    <property type="match status" value="1"/>
</dbReference>
<evidence type="ECO:0000256" key="2">
    <source>
        <dbReference type="ARBA" id="ARBA00009525"/>
    </source>
</evidence>
<dbReference type="Gene3D" id="2.20.20.110">
    <property type="entry name" value="Rad4, beta-hairpin domain BHD1"/>
    <property type="match status" value="1"/>
</dbReference>
<dbReference type="Gene3D" id="3.10.620.30">
    <property type="match status" value="1"/>
</dbReference>
<proteinExistence type="inferred from homology"/>
<evidence type="ECO:0000259" key="10">
    <source>
        <dbReference type="SMART" id="SM01031"/>
    </source>
</evidence>
<dbReference type="SMART" id="SM01032">
    <property type="entry name" value="BHD_3"/>
    <property type="match status" value="1"/>
</dbReference>
<evidence type="ECO:0000259" key="9">
    <source>
        <dbReference type="SMART" id="SM01030"/>
    </source>
</evidence>
<dbReference type="Pfam" id="PF10403">
    <property type="entry name" value="BHD_1"/>
    <property type="match status" value="1"/>
</dbReference>
<dbReference type="InterPro" id="IPR018326">
    <property type="entry name" value="Rad4_beta-hairpin_dom1"/>
</dbReference>
<organism evidence="12">
    <name type="scientific">Guillardia theta (strain CCMP2712)</name>
    <name type="common">Cryptophyte</name>
    <dbReference type="NCBI Taxonomy" id="905079"/>
    <lineage>
        <taxon>Eukaryota</taxon>
        <taxon>Cryptophyceae</taxon>
        <taxon>Pyrenomonadales</taxon>
        <taxon>Geminigeraceae</taxon>
        <taxon>Guillardia</taxon>
    </lineage>
</organism>
<protein>
    <submittedName>
        <fullName evidence="12">Rad4,mus101,TopBP1 nucleotide excision repair</fullName>
    </submittedName>
</protein>
<dbReference type="EMBL" id="JH992990">
    <property type="protein sequence ID" value="EKX47391.1"/>
    <property type="molecule type" value="Genomic_DNA"/>
</dbReference>
<dbReference type="GO" id="GO:0006298">
    <property type="term" value="P:mismatch repair"/>
    <property type="evidence" value="ECO:0007669"/>
    <property type="project" value="TreeGrafter"/>
</dbReference>
<keyword evidence="5" id="KW-0539">Nucleus</keyword>
<dbReference type="InterPro" id="IPR018327">
    <property type="entry name" value="BHD_2"/>
</dbReference>
<evidence type="ECO:0000256" key="8">
    <source>
        <dbReference type="SAM" id="SignalP"/>
    </source>
</evidence>
<dbReference type="eggNOG" id="KOG2179">
    <property type="taxonomic scope" value="Eukaryota"/>
</dbReference>
<evidence type="ECO:0000256" key="5">
    <source>
        <dbReference type="ARBA" id="ARBA00023242"/>
    </source>
</evidence>
<dbReference type="SMART" id="SM01030">
    <property type="entry name" value="BHD_1"/>
    <property type="match status" value="1"/>
</dbReference>
<dbReference type="OrthoDB" id="300780at2759"/>
<comment type="subcellular location">
    <subcellularLocation>
        <location evidence="1">Nucleus</location>
    </subcellularLocation>
</comment>
<dbReference type="Pfam" id="PF10405">
    <property type="entry name" value="BHD_3"/>
    <property type="match status" value="1"/>
</dbReference>
<keyword evidence="6" id="KW-0175">Coiled coil</keyword>
<dbReference type="RefSeq" id="XP_005834371.1">
    <property type="nucleotide sequence ID" value="XM_005834314.1"/>
</dbReference>
<feature type="domain" description="Rad4 beta-hairpin" evidence="11">
    <location>
        <begin position="522"/>
        <end position="601"/>
    </location>
</feature>
<feature type="domain" description="Rad4 beta-hairpin" evidence="10">
    <location>
        <begin position="451"/>
        <end position="515"/>
    </location>
</feature>
<gene>
    <name evidence="12" type="primary">XPC</name>
    <name evidence="12" type="ORF">GUITHDRAFT_137564</name>
</gene>
<dbReference type="GO" id="GO:0005737">
    <property type="term" value="C:cytoplasm"/>
    <property type="evidence" value="ECO:0007669"/>
    <property type="project" value="TreeGrafter"/>
</dbReference>
<dbReference type="InterPro" id="IPR018328">
    <property type="entry name" value="Rad4_beta-hairpin_dom3"/>
</dbReference>
<keyword evidence="3" id="KW-0227">DNA damage</keyword>
<feature type="chain" id="PRO_5008771258" evidence="8">
    <location>
        <begin position="30"/>
        <end position="781"/>
    </location>
</feature>
<evidence type="ECO:0000256" key="4">
    <source>
        <dbReference type="ARBA" id="ARBA00023204"/>
    </source>
</evidence>
<dbReference type="Proteomes" id="UP000011087">
    <property type="component" value="Unassembled WGS sequence"/>
</dbReference>
<sequence>MPRRMRVGLVHALLLFVCIERAHVHQAAGQDRRASKVARGSPQFCCQHKASCAGRVVSLKQIISNRIPQICEKCAKENFGEAVNVTREEFPLVEEGKECTEVPQKRRATSMLVAQVNPVVVGGHGEALQGDEFPSRALDRSWFANVLNAQRYMCELANLCSHLLACDELVDALDVEALQNLTFQPESFELSLSRYISHLRNDAERRASSLHREHAAGPSVSMGPPARNSSLCQVHQEWLKTGMDKSRRKSFLACCWREMKQEARKQLEEEIPNLRGDPSFLPVLFAAHCRCRLVFCLHPLQPESSSDPAGAHRCWNEVLLPDMRWIHCDPLTGAINSPDAMDGELHRSSQAPVSYVFAVERQRLVDVTRRSNLLLTLVASDSSKLIAGARRRQEELPTNPDAYRKHPYFVLEDGLAENEVFRPGKRPAPIGTIAVKDAMKKIYRREDVSTLRTRDEWKKILYSVREGEAPVKMLEDLHNSMLRQTQGGETPLAQLHRLSACELFGEWQVEPFEPGRARDGKVPKNEKGHVELLSPHHLPQGCSYIDLPTAALAARRLKVGEEQVDHAPALVDKVVRSGRILPIFDGIVVCKEHEAQVRALASSKRLPAVPAKKPEAKVEGQTSEEEAARVLSKLRRIIQTVTDLFHPIDKLDSAVLCSSADLQGNIRKLTREFSSVNEQMRGLKRDGKNDLLLLQDFTFNAVDQPKTVTEENTIKNEVKNLFDVIEMVLVAMMQNCEEDSTRSTQVMHIISRSVENLLDVSNDLQMFVNMSTSRGLKSNSL</sequence>
<reference evidence="12 14" key="1">
    <citation type="journal article" date="2012" name="Nature">
        <title>Algal genomes reveal evolutionary mosaicism and the fate of nucleomorphs.</title>
        <authorList>
            <consortium name="DOE Joint Genome Institute"/>
            <person name="Curtis B.A."/>
            <person name="Tanifuji G."/>
            <person name="Burki F."/>
            <person name="Gruber A."/>
            <person name="Irimia M."/>
            <person name="Maruyama S."/>
            <person name="Arias M.C."/>
            <person name="Ball S.G."/>
            <person name="Gile G.H."/>
            <person name="Hirakawa Y."/>
            <person name="Hopkins J.F."/>
            <person name="Kuo A."/>
            <person name="Rensing S.A."/>
            <person name="Schmutz J."/>
            <person name="Symeonidi A."/>
            <person name="Elias M."/>
            <person name="Eveleigh R.J."/>
            <person name="Herman E.K."/>
            <person name="Klute M.J."/>
            <person name="Nakayama T."/>
            <person name="Obornik M."/>
            <person name="Reyes-Prieto A."/>
            <person name="Armbrust E.V."/>
            <person name="Aves S.J."/>
            <person name="Beiko R.G."/>
            <person name="Coutinho P."/>
            <person name="Dacks J.B."/>
            <person name="Durnford D.G."/>
            <person name="Fast N.M."/>
            <person name="Green B.R."/>
            <person name="Grisdale C.J."/>
            <person name="Hempel F."/>
            <person name="Henrissat B."/>
            <person name="Hoppner M.P."/>
            <person name="Ishida K."/>
            <person name="Kim E."/>
            <person name="Koreny L."/>
            <person name="Kroth P.G."/>
            <person name="Liu Y."/>
            <person name="Malik S.B."/>
            <person name="Maier U.G."/>
            <person name="McRose D."/>
            <person name="Mock T."/>
            <person name="Neilson J.A."/>
            <person name="Onodera N.T."/>
            <person name="Poole A.M."/>
            <person name="Pritham E.J."/>
            <person name="Richards T.A."/>
            <person name="Rocap G."/>
            <person name="Roy S.W."/>
            <person name="Sarai C."/>
            <person name="Schaack S."/>
            <person name="Shirato S."/>
            <person name="Slamovits C.H."/>
            <person name="Spencer D.F."/>
            <person name="Suzuki S."/>
            <person name="Worden A.Z."/>
            <person name="Zauner S."/>
            <person name="Barry K."/>
            <person name="Bell C."/>
            <person name="Bharti A.K."/>
            <person name="Crow J.A."/>
            <person name="Grimwood J."/>
            <person name="Kramer R."/>
            <person name="Lindquist E."/>
            <person name="Lucas S."/>
            <person name="Salamov A."/>
            <person name="McFadden G.I."/>
            <person name="Lane C.E."/>
            <person name="Keeling P.J."/>
            <person name="Gray M.W."/>
            <person name="Grigoriev I.V."/>
            <person name="Archibald J.M."/>
        </authorList>
    </citation>
    <scope>NUCLEOTIDE SEQUENCE</scope>
    <source>
        <strain evidence="12 14">CCMP2712</strain>
    </source>
</reference>
<dbReference type="KEGG" id="gtt:GUITHDRAFT_137564"/>
<evidence type="ECO:0000313" key="13">
    <source>
        <dbReference type="EnsemblProtists" id="EKX47391"/>
    </source>
</evidence>
<dbReference type="GO" id="GO:0071942">
    <property type="term" value="C:XPC complex"/>
    <property type="evidence" value="ECO:0007669"/>
    <property type="project" value="TreeGrafter"/>
</dbReference>